<dbReference type="InterPro" id="IPR007530">
    <property type="entry name" value="Aminoglycoside_adenylylTfrase"/>
</dbReference>
<sequence length="300" mass="35013">MKKFQQIVRFIDMSYTESRVFTKKAGIPMRTETEMFDLILQTAKSLKVEAVAMSGSRTDTKAPKDEFQDYDVVYVVDDLDNLTSNLAWLDQFGTRIIEQHNILGNRRLYLMLFEDGNRIDLTLCPKDHIQEWVESEADFTVLEDPKGLFEFYSPSPQRFWTSPASQIDFEKACNEFWWVSAYVVKGIHRKQVIYATDHLYGICQQELLKVLACQVASDRGEVDIGKNYKYLFQYLPAEKEKEFSALLDFSSVEKLTQSLFATMQLFHREAQILAQKMGFDYDKEVAEKMIQYAEERLSNH</sequence>
<keyword evidence="1" id="KW-0808">Transferase</keyword>
<proteinExistence type="predicted"/>
<dbReference type="Gene3D" id="3.30.460.10">
    <property type="entry name" value="Beta Polymerase, domain 2"/>
    <property type="match status" value="1"/>
</dbReference>
<organism evidence="1 2">
    <name type="scientific">Streptococcus oralis subsp. oralis</name>
    <dbReference type="NCBI Taxonomy" id="1891914"/>
    <lineage>
        <taxon>Bacteria</taxon>
        <taxon>Bacillati</taxon>
        <taxon>Bacillota</taxon>
        <taxon>Bacilli</taxon>
        <taxon>Lactobacillales</taxon>
        <taxon>Streptococcaceae</taxon>
        <taxon>Streptococcus</taxon>
    </lineage>
</organism>
<dbReference type="AlphaFoldDB" id="A0A1X1HJ86"/>
<dbReference type="Pfam" id="PF04439">
    <property type="entry name" value="Adenyl_transf"/>
    <property type="match status" value="1"/>
</dbReference>
<dbReference type="InterPro" id="IPR043519">
    <property type="entry name" value="NT_sf"/>
</dbReference>
<dbReference type="SUPFAM" id="SSF81301">
    <property type="entry name" value="Nucleotidyltransferase"/>
    <property type="match status" value="1"/>
</dbReference>
<name>A0A1X1HJ86_STROR</name>
<evidence type="ECO:0000313" key="2">
    <source>
        <dbReference type="Proteomes" id="UP000193350"/>
    </source>
</evidence>
<dbReference type="Proteomes" id="UP000193350">
    <property type="component" value="Unassembled WGS sequence"/>
</dbReference>
<gene>
    <name evidence="1" type="ORF">B7718_09165</name>
</gene>
<comment type="caution">
    <text evidence="1">The sequence shown here is derived from an EMBL/GenBank/DDBJ whole genome shotgun (WGS) entry which is preliminary data.</text>
</comment>
<evidence type="ECO:0000313" key="1">
    <source>
        <dbReference type="EMBL" id="ORO60808.1"/>
    </source>
</evidence>
<dbReference type="PIRSF" id="PIRSF000812">
    <property type="entry name" value="AAD"/>
    <property type="match status" value="1"/>
</dbReference>
<keyword evidence="1" id="KW-0548">Nucleotidyltransferase</keyword>
<protein>
    <submittedName>
        <fullName evidence="1">Aminoglycoside adenylyltransferase</fullName>
    </submittedName>
</protein>
<reference evidence="1 2" key="1">
    <citation type="journal article" date="2016" name="Eur. J. Clin. Microbiol. Infect. Dis.">
        <title>Whole genome sequencing as a tool for phylogenetic analysis of clinical strains of Mitis group streptococci.</title>
        <authorList>
            <person name="Rasmussen L.H."/>
            <person name="Dargis R."/>
            <person name="Hojholt K."/>
            <person name="Christensen J.J."/>
            <person name="Skovgaard O."/>
            <person name="Justesen U.S."/>
            <person name="Rosenvinge F.S."/>
            <person name="Moser C."/>
            <person name="Lukjancenko O."/>
            <person name="Rasmussen S."/>
            <person name="Nielsen X.C."/>
        </authorList>
    </citation>
    <scope>NUCLEOTIDE SEQUENCE [LARGE SCALE GENOMIC DNA]</scope>
    <source>
        <strain evidence="1 2">RH_1735_08</strain>
    </source>
</reference>
<dbReference type="EMBL" id="NCUN01000011">
    <property type="protein sequence ID" value="ORO60808.1"/>
    <property type="molecule type" value="Genomic_DNA"/>
</dbReference>
<dbReference type="GO" id="GO:0016779">
    <property type="term" value="F:nucleotidyltransferase activity"/>
    <property type="evidence" value="ECO:0007669"/>
    <property type="project" value="UniProtKB-KW"/>
</dbReference>
<accession>A0A1X1HJ86</accession>
<dbReference type="SUPFAM" id="SSF81631">
    <property type="entry name" value="PAP/OAS1 substrate-binding domain"/>
    <property type="match status" value="1"/>
</dbReference>
<dbReference type="Gene3D" id="1.20.120.330">
    <property type="entry name" value="Nucleotidyltransferases domain 2"/>
    <property type="match status" value="1"/>
</dbReference>